<feature type="compositionally biased region" description="Pro residues" evidence="1">
    <location>
        <begin position="40"/>
        <end position="52"/>
    </location>
</feature>
<comment type="caution">
    <text evidence="3">The sequence shown here is derived from an EMBL/GenBank/DDBJ whole genome shotgun (WGS) entry which is preliminary data.</text>
</comment>
<keyword evidence="2" id="KW-0812">Transmembrane</keyword>
<evidence type="ECO:0000313" key="4">
    <source>
        <dbReference type="Proteomes" id="UP001332243"/>
    </source>
</evidence>
<feature type="transmembrane region" description="Helical" evidence="2">
    <location>
        <begin position="84"/>
        <end position="108"/>
    </location>
</feature>
<name>A0ABU7RSJ9_9ACTN</name>
<reference evidence="3 4" key="1">
    <citation type="submission" date="2024-01" db="EMBL/GenBank/DDBJ databases">
        <title>Genome insights into Plantactinospora sonchi sp. nov.</title>
        <authorList>
            <person name="Wang L."/>
        </authorList>
    </citation>
    <scope>NUCLEOTIDE SEQUENCE [LARGE SCALE GENOMIC DNA]</scope>
    <source>
        <strain evidence="3 4">NEAU-QY2</strain>
    </source>
</reference>
<keyword evidence="2" id="KW-0472">Membrane</keyword>
<evidence type="ECO:0000256" key="1">
    <source>
        <dbReference type="SAM" id="MobiDB-lite"/>
    </source>
</evidence>
<dbReference type="Proteomes" id="UP001332243">
    <property type="component" value="Unassembled WGS sequence"/>
</dbReference>
<organism evidence="3 4">
    <name type="scientific">Plantactinospora sonchi</name>
    <dbReference type="NCBI Taxonomy" id="1544735"/>
    <lineage>
        <taxon>Bacteria</taxon>
        <taxon>Bacillati</taxon>
        <taxon>Actinomycetota</taxon>
        <taxon>Actinomycetes</taxon>
        <taxon>Micromonosporales</taxon>
        <taxon>Micromonosporaceae</taxon>
        <taxon>Plantactinospora</taxon>
    </lineage>
</organism>
<keyword evidence="3" id="KW-0648">Protein biosynthesis</keyword>
<keyword evidence="3" id="KW-0396">Initiation factor</keyword>
<gene>
    <name evidence="3" type="ORF">V1633_13410</name>
</gene>
<feature type="compositionally biased region" description="Pro residues" evidence="1">
    <location>
        <begin position="18"/>
        <end position="30"/>
    </location>
</feature>
<accession>A0ABU7RSJ9</accession>
<evidence type="ECO:0000313" key="3">
    <source>
        <dbReference type="EMBL" id="MEE6259483.1"/>
    </source>
</evidence>
<keyword evidence="2" id="KW-1133">Transmembrane helix</keyword>
<protein>
    <submittedName>
        <fullName evidence="3">Translation initiation factor 2</fullName>
    </submittedName>
</protein>
<keyword evidence="4" id="KW-1185">Reference proteome</keyword>
<feature type="region of interest" description="Disordered" evidence="1">
    <location>
        <begin position="1"/>
        <end position="69"/>
    </location>
</feature>
<dbReference type="RefSeq" id="WP_331214605.1">
    <property type="nucleotide sequence ID" value="NZ_JAZGQK010000011.1"/>
</dbReference>
<dbReference type="GO" id="GO:0003743">
    <property type="term" value="F:translation initiation factor activity"/>
    <property type="evidence" value="ECO:0007669"/>
    <property type="project" value="UniProtKB-KW"/>
</dbReference>
<sequence>MTTPSGDSADDAFWRRPTGPPADPPRPPVEPAGGAGPRYAGPPPSSMPPPEWQPALHVQPSPPRALPAQDLPALDTAESNARTLTYGIGMVGGAVVLVLMCLLCSRVLF</sequence>
<proteinExistence type="predicted"/>
<dbReference type="EMBL" id="JAZGQK010000011">
    <property type="protein sequence ID" value="MEE6259483.1"/>
    <property type="molecule type" value="Genomic_DNA"/>
</dbReference>
<evidence type="ECO:0000256" key="2">
    <source>
        <dbReference type="SAM" id="Phobius"/>
    </source>
</evidence>